<dbReference type="RefSeq" id="WP_123932359.1">
    <property type="nucleotide sequence ID" value="NZ_JBPSDP010000017.1"/>
</dbReference>
<feature type="transmembrane region" description="Helical" evidence="9">
    <location>
        <begin position="296"/>
        <end position="320"/>
    </location>
</feature>
<feature type="transmembrane region" description="Helical" evidence="9">
    <location>
        <begin position="195"/>
        <end position="218"/>
    </location>
</feature>
<keyword evidence="2" id="KW-0813">Transport</keyword>
<evidence type="ECO:0000256" key="5">
    <source>
        <dbReference type="ARBA" id="ARBA00022989"/>
    </source>
</evidence>
<keyword evidence="5 9" id="KW-1133">Transmembrane helix</keyword>
<feature type="transmembrane region" description="Helical" evidence="9">
    <location>
        <begin position="332"/>
        <end position="353"/>
    </location>
</feature>
<dbReference type="GO" id="GO:0005886">
    <property type="term" value="C:plasma membrane"/>
    <property type="evidence" value="ECO:0007669"/>
    <property type="project" value="UniProtKB-SubCell"/>
</dbReference>
<feature type="transmembrane region" description="Helical" evidence="9">
    <location>
        <begin position="117"/>
        <end position="142"/>
    </location>
</feature>
<evidence type="ECO:0000313" key="11">
    <source>
        <dbReference type="Proteomes" id="UP000267536"/>
    </source>
</evidence>
<feature type="transmembrane region" description="Helical" evidence="9">
    <location>
        <begin position="424"/>
        <end position="447"/>
    </location>
</feature>
<feature type="transmembrane region" description="Helical" evidence="9">
    <location>
        <begin position="266"/>
        <end position="290"/>
    </location>
</feature>
<evidence type="ECO:0000256" key="6">
    <source>
        <dbReference type="ARBA" id="ARBA00023136"/>
    </source>
</evidence>
<name>A0A3N4G5U1_9ACTN</name>
<feature type="region of interest" description="Disordered" evidence="8">
    <location>
        <begin position="233"/>
        <end position="262"/>
    </location>
</feature>
<keyword evidence="3" id="KW-1003">Cell membrane</keyword>
<comment type="subcellular location">
    <subcellularLocation>
        <location evidence="1">Cell membrane</location>
        <topology evidence="1">Multi-pass membrane protein</topology>
    </subcellularLocation>
</comment>
<evidence type="ECO:0000256" key="3">
    <source>
        <dbReference type="ARBA" id="ARBA00022475"/>
    </source>
</evidence>
<evidence type="ECO:0000256" key="8">
    <source>
        <dbReference type="SAM" id="MobiDB-lite"/>
    </source>
</evidence>
<dbReference type="GO" id="GO:0015128">
    <property type="term" value="F:gluconate transmembrane transporter activity"/>
    <property type="evidence" value="ECO:0007669"/>
    <property type="project" value="InterPro"/>
</dbReference>
<dbReference type="AlphaFoldDB" id="A0A3N4G5U1"/>
<feature type="transmembrane region" description="Helical" evidence="9">
    <location>
        <begin position="46"/>
        <end position="64"/>
    </location>
</feature>
<dbReference type="PIRSF" id="PIRSF002746">
    <property type="entry name" value="Gluconate_transporter"/>
    <property type="match status" value="1"/>
</dbReference>
<evidence type="ECO:0000256" key="4">
    <source>
        <dbReference type="ARBA" id="ARBA00022692"/>
    </source>
</evidence>
<evidence type="ECO:0000313" key="10">
    <source>
        <dbReference type="EMBL" id="RPA57468.1"/>
    </source>
</evidence>
<dbReference type="InterPro" id="IPR003474">
    <property type="entry name" value="Glcn_transporter"/>
</dbReference>
<evidence type="ECO:0000256" key="2">
    <source>
        <dbReference type="ARBA" id="ARBA00022448"/>
    </source>
</evidence>
<keyword evidence="4 9" id="KW-0812">Transmembrane</keyword>
<dbReference type="EMBL" id="RKMH01000016">
    <property type="protein sequence ID" value="RPA57468.1"/>
    <property type="molecule type" value="Genomic_DNA"/>
</dbReference>
<feature type="transmembrane region" description="Helical" evidence="9">
    <location>
        <begin position="71"/>
        <end position="97"/>
    </location>
</feature>
<feature type="transmembrane region" description="Helical" evidence="9">
    <location>
        <begin position="373"/>
        <end position="392"/>
    </location>
</feature>
<evidence type="ECO:0000256" key="7">
    <source>
        <dbReference type="ARBA" id="ARBA00049663"/>
    </source>
</evidence>
<feature type="transmembrane region" description="Helical" evidence="9">
    <location>
        <begin position="154"/>
        <end position="175"/>
    </location>
</feature>
<evidence type="ECO:0000256" key="9">
    <source>
        <dbReference type="SAM" id="Phobius"/>
    </source>
</evidence>
<feature type="transmembrane region" description="Helical" evidence="9">
    <location>
        <begin position="21"/>
        <end position="40"/>
    </location>
</feature>
<comment type="similarity">
    <text evidence="7">Belongs to the GntP permease family.</text>
</comment>
<reference evidence="10 11" key="1">
    <citation type="submission" date="2018-11" db="EMBL/GenBank/DDBJ databases">
        <title>Draft genome sequence of Gordonia sp. RS15-1S isolated from rice stems.</title>
        <authorList>
            <person name="Muangham S."/>
        </authorList>
    </citation>
    <scope>NUCLEOTIDE SEQUENCE [LARGE SCALE GENOMIC DNA]</scope>
    <source>
        <strain evidence="10 11">RS15-1S</strain>
    </source>
</reference>
<comment type="caution">
    <text evidence="10">The sequence shown here is derived from an EMBL/GenBank/DDBJ whole genome shotgun (WGS) entry which is preliminary data.</text>
</comment>
<accession>A0A3N4G5U1</accession>
<dbReference type="OrthoDB" id="4325159at2"/>
<evidence type="ECO:0000256" key="1">
    <source>
        <dbReference type="ARBA" id="ARBA00004651"/>
    </source>
</evidence>
<gene>
    <name evidence="10" type="ORF">EF294_18285</name>
</gene>
<dbReference type="Pfam" id="PF02447">
    <property type="entry name" value="GntP_permease"/>
    <property type="match status" value="1"/>
</dbReference>
<sequence>MNTLTVLAAETTLPDPVGSGWHLVVAALAGIAVIVALITWAKVHPFLALIAGAGTVGIVAGEAVPKVIDSFTAGFGSTAAGVGILIVLGAMFAKLLADSGGADEIVDTIVGHAGPRMLPWAMALVGAVIGLPMFFEIGLVLLMPVIYLVARRSGLGLIPIGIPALAGLSAMHGFVPPHPGPLVAIDALHADLGLTLALGVAVAIPTIIVAGPLFGMLAGRWVVIDAPRTFDADPGTVGARSESSPEESESDSGATPSARSPKGPGFGLTLATILLPVVLMLGKAIAEIVVDDDGQWIRRILDVLGTPLVALLIAVVVAMFTLGRRSGMTRDTLSSCVGSSLPPIAGILLIVSAGGGFKQVLVDTGIGTLLADWASAANISVILLGWVLAALIRVATGSATVATITASSLMLGLVDGLSSGQVSLVVLAIGAGSVFLSHVNDAGFWLVKEYFGMSVGQTFKTWSAMETILSVTGLIVVSALGLVI</sequence>
<keyword evidence="6 9" id="KW-0472">Membrane</keyword>
<proteinExistence type="inferred from homology"/>
<protein>
    <submittedName>
        <fullName evidence="10">Gluconate transporter</fullName>
    </submittedName>
</protein>
<dbReference type="Proteomes" id="UP000267536">
    <property type="component" value="Unassembled WGS sequence"/>
</dbReference>
<dbReference type="PANTHER" id="PTHR30354:SF22">
    <property type="entry name" value="HIGH-AFFINITY GLUCONATE TRANSPORTER"/>
    <property type="match status" value="1"/>
</dbReference>
<feature type="transmembrane region" description="Helical" evidence="9">
    <location>
        <begin position="459"/>
        <end position="483"/>
    </location>
</feature>
<organism evidence="10 11">
    <name type="scientific">Gordonia oryzae</name>
    <dbReference type="NCBI Taxonomy" id="2487349"/>
    <lineage>
        <taxon>Bacteria</taxon>
        <taxon>Bacillati</taxon>
        <taxon>Actinomycetota</taxon>
        <taxon>Actinomycetes</taxon>
        <taxon>Mycobacteriales</taxon>
        <taxon>Gordoniaceae</taxon>
        <taxon>Gordonia</taxon>
    </lineage>
</organism>
<dbReference type="NCBIfam" id="TIGR00791">
    <property type="entry name" value="gntP"/>
    <property type="match status" value="1"/>
</dbReference>
<keyword evidence="11" id="KW-1185">Reference proteome</keyword>
<dbReference type="PANTHER" id="PTHR30354">
    <property type="entry name" value="GNT FAMILY GLUCONATE TRANSPORTER"/>
    <property type="match status" value="1"/>
</dbReference>